<evidence type="ECO:0000256" key="1">
    <source>
        <dbReference type="SAM" id="Coils"/>
    </source>
</evidence>
<name>A0A024X748_PLAFC</name>
<dbReference type="OrthoDB" id="382551at2759"/>
<dbReference type="Proteomes" id="UP000030694">
    <property type="component" value="Unassembled WGS sequence"/>
</dbReference>
<feature type="region of interest" description="Disordered" evidence="2">
    <location>
        <begin position="986"/>
        <end position="1009"/>
    </location>
</feature>
<reference evidence="3 4" key="1">
    <citation type="submission" date="2013-02" db="EMBL/GenBank/DDBJ databases">
        <title>The Genome Annotation of Plasmodium falciparum CAMP/Malaysia.</title>
        <authorList>
            <consortium name="The Broad Institute Genome Sequencing Platform"/>
            <consortium name="The Broad Institute Genome Sequencing Center for Infectious Disease"/>
            <person name="Neafsey D."/>
            <person name="Hoffman S."/>
            <person name="Volkman S."/>
            <person name="Rosenthal P."/>
            <person name="Walker B."/>
            <person name="Young S.K."/>
            <person name="Zeng Q."/>
            <person name="Gargeya S."/>
            <person name="Fitzgerald M."/>
            <person name="Haas B."/>
            <person name="Abouelleil A."/>
            <person name="Allen A.W."/>
            <person name="Alvarado L."/>
            <person name="Arachchi H.M."/>
            <person name="Berlin A.M."/>
            <person name="Chapman S.B."/>
            <person name="Gainer-Dewar J."/>
            <person name="Goldberg J."/>
            <person name="Griggs A."/>
            <person name="Gujja S."/>
            <person name="Hansen M."/>
            <person name="Howarth C."/>
            <person name="Imamovic A."/>
            <person name="Ireland A."/>
            <person name="Larimer J."/>
            <person name="McCowan C."/>
            <person name="Murphy C."/>
            <person name="Pearson M."/>
            <person name="Poon T.W."/>
            <person name="Priest M."/>
            <person name="Roberts A."/>
            <person name="Saif S."/>
            <person name="Shea T."/>
            <person name="Sisk P."/>
            <person name="Sykes S."/>
            <person name="Wortman J."/>
            <person name="Nusbaum C."/>
            <person name="Birren B."/>
        </authorList>
    </citation>
    <scope>NUCLEOTIDE SEQUENCE [LARGE SCALE GENOMIC DNA]</scope>
    <source>
        <strain evidence="3 4">CAMP/Malaysia</strain>
    </source>
</reference>
<sequence length="1481" mass="176788">MEKEKNQFEVTRNLCTTSIKENLECSTNIIKNVNNFMSSPKLDNNYNYNNNILYYDGTYDKEGQNGNEMNYASNTNNMNNINNINNTNNNIDNNNNNDNIELFCNNYSNGFLLNEEYTKGMEYDKIIINEKYCNSPIDTLHNNLQTNKLANVVNSIRFEDNTNIKIPVFLKNSPLYVLYPELNSYIKDTLIKNDKKQESEESRMDGMKESVVNEQNNVENNKIIFKNDNTQKNENYIMSNNNNNNNDDNYYYCGYNNYINNIHDEETKNINKYLSNHIDNNTIIKNKMYDYFDYEKNNMIHILNVNNINDVLLKNEKKDPVDIILNSYKNIYVSKNKNDINMNNEMNTEMNTLNVLKEQKMPILDHNDTDHFLSVEKNMKKKINVLKFKDNNGDDNGDDNDDDKGDDNDDDKGDGYDDDNNYYTFDNNNLYNHPDHTHSSKLSKNPLFISFIDTKNKTAKLKTFDINNNQEVKRNQFFISEKTKKGTSKDAQVQTNEEELTKHLTENMVDSDVEHILNIINKKTKKITENVNTQENKEISSNSHILNKNRDITLHNNQTNINSSKYDISYNLIQPSYSDKSFSNTTNNTKGCNTSNSVVFKRNYKNNKNVQHENYKNVCNNKCTMKKNIYTTNMKMPKYNFSTPINIYNDYINRYVNTICMTNQKSGNMNMYTRMKNNTNNMYNMNNKNNTNNMNNMNNKYNNNVYIKHHIKNHMNNSSEDIFNIKNQSLSNINNNNYFYYQNKEEQIKNAYLPFIYHMLNIPCHDTNVNLSFLKKTYQIMEKQKNEGLSKLGIDIQKQKEETYVQNDEHINNKVQINEHEKEDEHQYKHEKEDEHQYKRKDEKEDEHQYKREDEKEDEHQYKREDEKEDEHQYKRENENENEHQYKRKHKQEDDREYKKSKIIKDLLLKKLDIEKKKKIYEKWKYENYLKTIYHAKGNNSLKYRNKEYFDFLKSIYYNDKNNIHNSDYLDEHTTYNKKQQLLYSPTSLNKRNNNNSYSYENKNNYNKPINDEKSLNYDKNTKLYKSNDHNTIFKFSNKLIPQKCEENNQIRCRSLSYKNRLQKLKLLKESIQHYKLKSNTRNVFNTDQNKQTVKNNKHNHFIQHKDVQMIQNDISNNTNNLNYEREKNNNYEREKNNNYEREKNNNYEREKNNNYLSEHLLLNQKQNNTNNQGQEQNNIKIKYNLKKQNMLKDNYKDTKNYELNYVTNNNTFKNNISTEIFQERNSWNNLSNTLHNETIDNHKRNSRNYHMVGKLKGTTSNYNNYDNKYDNNNNNNNNNRSQKMMNNKKNMNMNRKNLLNNINTTKNNNNFNNHLRIKVSVKNPNEESTIRHIKNDTTTKHKSFSNKQIFNKELLNKEKAILSDTEIQFRKKNSIDQPKENLPTNTSNTKNFLKKNNGCGGGNYLKIRPPFVNETNASTRSKSIDTNIVETKNVQHSYLTSDFKKNLSRGDNIFEKTHDEINLENIDPNKWIQKIFGDIH</sequence>
<keyword evidence="1" id="KW-0175">Coiled coil</keyword>
<feature type="compositionally biased region" description="Acidic residues" evidence="2">
    <location>
        <begin position="393"/>
        <end position="420"/>
    </location>
</feature>
<dbReference type="EMBL" id="KI927522">
    <property type="protein sequence ID" value="ETW61013.1"/>
    <property type="molecule type" value="Genomic_DNA"/>
</dbReference>
<accession>A0A024X748</accession>
<evidence type="ECO:0000256" key="2">
    <source>
        <dbReference type="SAM" id="MobiDB-lite"/>
    </source>
</evidence>
<dbReference type="OMA" id="EDEHQYK"/>
<evidence type="ECO:0000313" key="4">
    <source>
        <dbReference type="Proteomes" id="UP000030694"/>
    </source>
</evidence>
<feature type="region of interest" description="Disordered" evidence="2">
    <location>
        <begin position="388"/>
        <end position="439"/>
    </location>
</feature>
<feature type="compositionally biased region" description="Low complexity" evidence="2">
    <location>
        <begin position="988"/>
        <end position="1008"/>
    </location>
</feature>
<gene>
    <name evidence="3" type="ORF">PFMC_03243</name>
</gene>
<proteinExistence type="predicted"/>
<feature type="region of interest" description="Disordered" evidence="2">
    <location>
        <begin position="809"/>
        <end position="898"/>
    </location>
</feature>
<organism evidence="3 4">
    <name type="scientific">Plasmodium falciparum (isolate Camp / Malaysia)</name>
    <dbReference type="NCBI Taxonomy" id="5835"/>
    <lineage>
        <taxon>Eukaryota</taxon>
        <taxon>Sar</taxon>
        <taxon>Alveolata</taxon>
        <taxon>Apicomplexa</taxon>
        <taxon>Aconoidasida</taxon>
        <taxon>Haemosporida</taxon>
        <taxon>Plasmodiidae</taxon>
        <taxon>Plasmodium</taxon>
        <taxon>Plasmodium (Laverania)</taxon>
    </lineage>
</organism>
<protein>
    <submittedName>
        <fullName evidence="3">Uncharacterized protein</fullName>
    </submittedName>
</protein>
<evidence type="ECO:0000313" key="3">
    <source>
        <dbReference type="EMBL" id="ETW61013.1"/>
    </source>
</evidence>
<reference evidence="3 4" key="2">
    <citation type="submission" date="2013-02" db="EMBL/GenBank/DDBJ databases">
        <title>The Genome Sequence of Plasmodium falciparum CAMP/Malaysia.</title>
        <authorList>
            <consortium name="The Broad Institute Genome Sequencing Platform"/>
            <consortium name="The Broad Institute Genome Sequencing Center for Infectious Disease"/>
            <person name="Neafsey D."/>
            <person name="Cheeseman I."/>
            <person name="Volkman S."/>
            <person name="Adams J."/>
            <person name="Walker B."/>
            <person name="Young S.K."/>
            <person name="Zeng Q."/>
            <person name="Gargeya S."/>
            <person name="Fitzgerald M."/>
            <person name="Haas B."/>
            <person name="Abouelleil A."/>
            <person name="Alvarado L."/>
            <person name="Arachchi H.M."/>
            <person name="Berlin A.M."/>
            <person name="Chapman S.B."/>
            <person name="Dewar J."/>
            <person name="Goldberg J."/>
            <person name="Griggs A."/>
            <person name="Gujja S."/>
            <person name="Hansen M."/>
            <person name="Howarth C."/>
            <person name="Imamovic A."/>
            <person name="Larimer J."/>
            <person name="McCowan C."/>
            <person name="Murphy C."/>
            <person name="Neiman D."/>
            <person name="Pearson M."/>
            <person name="Priest M."/>
            <person name="Roberts A."/>
            <person name="Saif S."/>
            <person name="Shea T."/>
            <person name="Sisk P."/>
            <person name="Sykes S."/>
            <person name="Wortman J."/>
            <person name="Nusbaum C."/>
            <person name="Birren B."/>
        </authorList>
    </citation>
    <scope>NUCLEOTIDE SEQUENCE [LARGE SCALE GENOMIC DNA]</scope>
    <source>
        <strain evidence="3 4">CAMP/Malaysia</strain>
    </source>
</reference>
<feature type="coiled-coil region" evidence="1">
    <location>
        <begin position="1282"/>
        <end position="1309"/>
    </location>
</feature>